<dbReference type="InterPro" id="IPR023753">
    <property type="entry name" value="FAD/NAD-binding_dom"/>
</dbReference>
<proteinExistence type="inferred from homology"/>
<dbReference type="InterPro" id="IPR001155">
    <property type="entry name" value="OxRdtase_FMN_N"/>
</dbReference>
<feature type="domain" description="NADH:flavin oxidoreductase/NADH oxidase N-terminal" evidence="10">
    <location>
        <begin position="7"/>
        <end position="338"/>
    </location>
</feature>
<keyword evidence="4" id="KW-0285">Flavoprotein</keyword>
<dbReference type="PANTHER" id="PTHR42917:SF2">
    <property type="entry name" value="2,4-DIENOYL-COA REDUCTASE [(2E)-ENOYL-COA-PRODUCING]"/>
    <property type="match status" value="1"/>
</dbReference>
<dbReference type="Pfam" id="PF00724">
    <property type="entry name" value="Oxidored_FMN"/>
    <property type="match status" value="1"/>
</dbReference>
<dbReference type="STRING" id="504800.SAMN04488085_101507"/>
<evidence type="ECO:0000259" key="11">
    <source>
        <dbReference type="Pfam" id="PF07992"/>
    </source>
</evidence>
<dbReference type="InterPro" id="IPR036188">
    <property type="entry name" value="FAD/NAD-bd_sf"/>
</dbReference>
<dbReference type="Pfam" id="PF07992">
    <property type="entry name" value="Pyr_redox_2"/>
    <property type="match status" value="1"/>
</dbReference>
<dbReference type="FunCoup" id="A0A1I3ZES0">
    <property type="interactions" value="5"/>
</dbReference>
<dbReference type="Gene3D" id="3.40.50.720">
    <property type="entry name" value="NAD(P)-binding Rossmann-like Domain"/>
    <property type="match status" value="1"/>
</dbReference>
<dbReference type="PRINTS" id="PR00411">
    <property type="entry name" value="PNDRDTASEI"/>
</dbReference>
<dbReference type="GO" id="GO:0008670">
    <property type="term" value="F:2,4-dienoyl-CoA reductase (NADPH) activity"/>
    <property type="evidence" value="ECO:0007669"/>
    <property type="project" value="TreeGrafter"/>
</dbReference>
<keyword evidence="9" id="KW-0411">Iron-sulfur</keyword>
<accession>A0A1I3ZES0</accession>
<evidence type="ECO:0000256" key="8">
    <source>
        <dbReference type="ARBA" id="ARBA00023004"/>
    </source>
</evidence>
<dbReference type="InterPro" id="IPR023987">
    <property type="entry name" value="CHP03977_oxidoreductase"/>
</dbReference>
<dbReference type="EMBL" id="FOSW01000001">
    <property type="protein sequence ID" value="SFK42503.1"/>
    <property type="molecule type" value="Genomic_DNA"/>
</dbReference>
<evidence type="ECO:0000256" key="9">
    <source>
        <dbReference type="ARBA" id="ARBA00023014"/>
    </source>
</evidence>
<dbReference type="SUPFAM" id="SSF51905">
    <property type="entry name" value="FAD/NAD(P)-binding domain"/>
    <property type="match status" value="1"/>
</dbReference>
<dbReference type="Proteomes" id="UP000199152">
    <property type="component" value="Unassembled WGS sequence"/>
</dbReference>
<gene>
    <name evidence="12" type="ORF">SAMN04488085_101507</name>
</gene>
<dbReference type="GO" id="GO:0010181">
    <property type="term" value="F:FMN binding"/>
    <property type="evidence" value="ECO:0007669"/>
    <property type="project" value="InterPro"/>
</dbReference>
<dbReference type="Gene3D" id="3.20.20.70">
    <property type="entry name" value="Aldolase class I"/>
    <property type="match status" value="1"/>
</dbReference>
<dbReference type="AlphaFoldDB" id="A0A1I3ZES0"/>
<evidence type="ECO:0000256" key="6">
    <source>
        <dbReference type="ARBA" id="ARBA00022723"/>
    </source>
</evidence>
<keyword evidence="7" id="KW-0560">Oxidoreductase</keyword>
<evidence type="ECO:0000256" key="7">
    <source>
        <dbReference type="ARBA" id="ARBA00023002"/>
    </source>
</evidence>
<comment type="similarity">
    <text evidence="3">In the N-terminal section; belongs to the NADH:flavin oxidoreductase/NADH oxidase family.</text>
</comment>
<dbReference type="GO" id="GO:0051536">
    <property type="term" value="F:iron-sulfur cluster binding"/>
    <property type="evidence" value="ECO:0007669"/>
    <property type="project" value="UniProtKB-KW"/>
</dbReference>
<dbReference type="InterPro" id="IPR051793">
    <property type="entry name" value="NADH:flavin_oxidoreductase"/>
</dbReference>
<protein>
    <submittedName>
        <fullName evidence="12">2,4-dienoyl-CoA reductase (NADPH2)</fullName>
    </submittedName>
</protein>
<evidence type="ECO:0000313" key="12">
    <source>
        <dbReference type="EMBL" id="SFK42503.1"/>
    </source>
</evidence>
<feature type="domain" description="FAD/NAD(P)-binding" evidence="11">
    <location>
        <begin position="382"/>
        <end position="623"/>
    </location>
</feature>
<organism evidence="12 13">
    <name type="scientific">Geodermatophilus ruber</name>
    <dbReference type="NCBI Taxonomy" id="504800"/>
    <lineage>
        <taxon>Bacteria</taxon>
        <taxon>Bacillati</taxon>
        <taxon>Actinomycetota</taxon>
        <taxon>Actinomycetes</taxon>
        <taxon>Geodermatophilales</taxon>
        <taxon>Geodermatophilaceae</taxon>
        <taxon>Geodermatophilus</taxon>
    </lineage>
</organism>
<dbReference type="InParanoid" id="A0A1I3ZES0"/>
<evidence type="ECO:0000313" key="13">
    <source>
        <dbReference type="Proteomes" id="UP000199152"/>
    </source>
</evidence>
<dbReference type="OrthoDB" id="3169239at2"/>
<keyword evidence="5" id="KW-0288">FMN</keyword>
<dbReference type="PRINTS" id="PR00368">
    <property type="entry name" value="FADPNR"/>
</dbReference>
<evidence type="ECO:0000256" key="5">
    <source>
        <dbReference type="ARBA" id="ARBA00022643"/>
    </source>
</evidence>
<keyword evidence="13" id="KW-1185">Reference proteome</keyword>
<reference evidence="12 13" key="1">
    <citation type="submission" date="2016-10" db="EMBL/GenBank/DDBJ databases">
        <authorList>
            <person name="de Groot N.N."/>
        </authorList>
    </citation>
    <scope>NUCLEOTIDE SEQUENCE [LARGE SCALE GENOMIC DNA]</scope>
    <source>
        <strain evidence="12 13">DSM 45317</strain>
    </source>
</reference>
<sequence length="647" mass="66931">MSGYPLLFTPLRLGPVTVPNRIVFPAHLTNFAEDGLPTPRHAAYYAARAAGGAGLVITEESTTDPADRPYEKLIRGSDDAVLAGYRALTDAVHAAGAPVFAQLNHNGGQSDTAHTRVPVLAPSPVPDPLFRAVPREVSVAEIARLVAGYAGTAARCAAGGFDGVEVQCSQSSLVRQFLSRATNRRTDGYGGPLENRARFLVEVLTAVRAAVGPALAVGVRLAGEEGVAGGTTLDEAVATARLLAAAGLVDWVNTTVGVATATLEQVIPPMTTPPGYARYVSAAVRAAVDVPVIGVGRFLHPGQAEQALAAGDCDLVGLVRAQIADPEFATKVRTGRAAEIRTCLGCNQECAGRVGLNRPLGCVTNPRAGREAPLPPPRRRRRVLVVGGGPAGLRAAATAAQRGHAVTLLEQDADTGGAVRAAASAPGRSGLLPLVADLAAECARAGVEIRVGVRATAEMVRDAAPDVVVLATGARPLRPHWAGRGDRVVDVRDVLTGRATPAGSVLVVDDLGAAAAPSTAELLAGRGCAVELVTAAMVAGQDLGLTLEMPAWQRRAAALGIRQSPDRFVADVAAGARLRVRLVHHPTGAEELRTADWVVVATPPQPADELWQALRDDGLEVHRIGDCLAPRRASAATLDGERVGRAL</sequence>
<evidence type="ECO:0000256" key="2">
    <source>
        <dbReference type="ARBA" id="ARBA00001966"/>
    </source>
</evidence>
<keyword evidence="6" id="KW-0479">Metal-binding</keyword>
<dbReference type="PANTHER" id="PTHR42917">
    <property type="entry name" value="2,4-DIENOYL-COA REDUCTASE"/>
    <property type="match status" value="1"/>
</dbReference>
<dbReference type="NCBIfam" id="TIGR03997">
    <property type="entry name" value="mycofact_OYE_2"/>
    <property type="match status" value="1"/>
</dbReference>
<dbReference type="SUPFAM" id="SSF51395">
    <property type="entry name" value="FMN-linked oxidoreductases"/>
    <property type="match status" value="1"/>
</dbReference>
<evidence type="ECO:0000256" key="1">
    <source>
        <dbReference type="ARBA" id="ARBA00001917"/>
    </source>
</evidence>
<name>A0A1I3ZES0_9ACTN</name>
<evidence type="ECO:0000256" key="4">
    <source>
        <dbReference type="ARBA" id="ARBA00022630"/>
    </source>
</evidence>
<dbReference type="InterPro" id="IPR013785">
    <property type="entry name" value="Aldolase_TIM"/>
</dbReference>
<dbReference type="Gene3D" id="3.50.50.60">
    <property type="entry name" value="FAD/NAD(P)-binding domain"/>
    <property type="match status" value="1"/>
</dbReference>
<evidence type="ECO:0000259" key="10">
    <source>
        <dbReference type="Pfam" id="PF00724"/>
    </source>
</evidence>
<dbReference type="GO" id="GO:0046872">
    <property type="term" value="F:metal ion binding"/>
    <property type="evidence" value="ECO:0007669"/>
    <property type="project" value="UniProtKB-KW"/>
</dbReference>
<dbReference type="RefSeq" id="WP_091320837.1">
    <property type="nucleotide sequence ID" value="NZ_FOSW01000001.1"/>
</dbReference>
<dbReference type="GO" id="GO:0033543">
    <property type="term" value="P:fatty acid beta-oxidation, unsaturated, even number, reductase/isomerase pathway"/>
    <property type="evidence" value="ECO:0007669"/>
    <property type="project" value="TreeGrafter"/>
</dbReference>
<comment type="cofactor">
    <cofactor evidence="2">
        <name>[4Fe-4S] cluster</name>
        <dbReference type="ChEBI" id="CHEBI:49883"/>
    </cofactor>
</comment>
<comment type="cofactor">
    <cofactor evidence="1">
        <name>FMN</name>
        <dbReference type="ChEBI" id="CHEBI:58210"/>
    </cofactor>
</comment>
<keyword evidence="8" id="KW-0408">Iron</keyword>
<evidence type="ECO:0000256" key="3">
    <source>
        <dbReference type="ARBA" id="ARBA00011048"/>
    </source>
</evidence>